<proteinExistence type="predicted"/>
<feature type="transmembrane region" description="Helical" evidence="1">
    <location>
        <begin position="73"/>
        <end position="95"/>
    </location>
</feature>
<dbReference type="Proteomes" id="UP001212821">
    <property type="component" value="Chromosome"/>
</dbReference>
<organism evidence="2 3">
    <name type="scientific">Kitasatospora cathayae</name>
    <dbReference type="NCBI Taxonomy" id="3004092"/>
    <lineage>
        <taxon>Bacteria</taxon>
        <taxon>Bacillati</taxon>
        <taxon>Actinomycetota</taxon>
        <taxon>Actinomycetes</taxon>
        <taxon>Kitasatosporales</taxon>
        <taxon>Streptomycetaceae</taxon>
        <taxon>Kitasatospora</taxon>
    </lineage>
</organism>
<sequence length="98" mass="10095">MPHSFPGVPAVRWPSTGYLAVCLLLIPAAARELRAGVAAAHSVRQWRAVLLTMPTFLLTTIVNPFPDGTPARFLSATVLGAAGNAALLALAAHALGLG</sequence>
<evidence type="ECO:0008006" key="4">
    <source>
        <dbReference type="Google" id="ProtNLM"/>
    </source>
</evidence>
<name>A0ABY7QD59_9ACTN</name>
<dbReference type="InterPro" id="IPR057702">
    <property type="entry name" value="DUF7942"/>
</dbReference>
<evidence type="ECO:0000313" key="3">
    <source>
        <dbReference type="Proteomes" id="UP001212821"/>
    </source>
</evidence>
<evidence type="ECO:0000313" key="2">
    <source>
        <dbReference type="EMBL" id="WBP90616.1"/>
    </source>
</evidence>
<keyword evidence="3" id="KW-1185">Reference proteome</keyword>
<keyword evidence="1" id="KW-0472">Membrane</keyword>
<accession>A0ABY7QD59</accession>
<dbReference type="RefSeq" id="WP_270149511.1">
    <property type="nucleotide sequence ID" value="NZ_CP115450.1"/>
</dbReference>
<evidence type="ECO:0000256" key="1">
    <source>
        <dbReference type="SAM" id="Phobius"/>
    </source>
</evidence>
<dbReference type="Pfam" id="PF25637">
    <property type="entry name" value="DUF7942"/>
    <property type="match status" value="1"/>
</dbReference>
<feature type="transmembrane region" description="Helical" evidence="1">
    <location>
        <begin position="46"/>
        <end position="66"/>
    </location>
</feature>
<reference evidence="3" key="1">
    <citation type="submission" date="2022-12" db="EMBL/GenBank/DDBJ databases">
        <authorList>
            <person name="Mo P."/>
        </authorList>
    </citation>
    <scope>NUCLEOTIDE SEQUENCE [LARGE SCALE GENOMIC DNA]</scope>
    <source>
        <strain evidence="3">HUAS 3-15</strain>
    </source>
</reference>
<protein>
    <recommendedName>
        <fullName evidence="4">MASE1 domain-containing protein</fullName>
    </recommendedName>
</protein>
<keyword evidence="1" id="KW-0812">Transmembrane</keyword>
<gene>
    <name evidence="2" type="ORF">O1G21_35295</name>
</gene>
<dbReference type="EMBL" id="CP115450">
    <property type="protein sequence ID" value="WBP90616.1"/>
    <property type="molecule type" value="Genomic_DNA"/>
</dbReference>
<keyword evidence="1" id="KW-1133">Transmembrane helix</keyword>